<dbReference type="Gene3D" id="3.40.50.300">
    <property type="entry name" value="P-loop containing nucleotide triphosphate hydrolases"/>
    <property type="match status" value="1"/>
</dbReference>
<gene>
    <name evidence="1" type="ORF">GCM10025867_05000</name>
</gene>
<proteinExistence type="predicted"/>
<dbReference type="InterPro" id="IPR027417">
    <property type="entry name" value="P-loop_NTPase"/>
</dbReference>
<sequence length="775" mass="83415">MFGGAKAEYNASLRNAHLAPDADVWVAAGIRDKQGNQHTVRRDLVSDFTGAADCVSELTIDGAEHADLSLFGLDARDGAIAAPVLLQHTLRYVLSTEPKQRALYFKALLTLTDLDVLRERVHQQAVILQQVNPDPGQLAVAQLAKSSLSGAAAQLEIIDGSKPDILAAGTGVLLSFGNGSLSTDCTSLAELVAAIEEAIRARGDRVFPLSDFLVSSSGDRPEPPDLTIYGAAIHDAEGLLASILPVLSAVMAVPEFEHLDTDVDCPVCSTPNALTPARMDELRTQVLSNAHLTQAAEAAIGDVRSYQRALRAWVKAYEDAVPKAGRWTNEQEDKFRAAAEVLLGTEAPQFALALTFSRSLATQADLLLAALGVADSELDVLLGVLAQRSLPNASPAGLVEALNIQAKAIDDLVGEASALDDLRSTIEPLLRDHLEADGLRELLSVARQLPEWADERRAQFSRTEVIKRLARAERVLKQASSAVLDKRFGSMSESIERWWSTIRPEELVGFAGVKRRAAGAIFVNLVAALQPQESEEAVERDALGVYSDSQLNALGLSTFLARAELVASPFLFLDDPIPGSDGDHRLTFVENTLGALLDAGRQIVLTTYDPKLAEYAQTLHDFRDPISYDLNLIDVREGTEPIQTSDAFSRYMLQGEDGLSAPTAAGRRGACAAYRSAAERLAKQIIATNRTSVGVATSVLDVEKEATLLKDLVVLAAPFVLSADEKGKWRVMPKILNPGNHDDDVPSTMDLKQIRGNLRTFAKGHKAKWGGSLAS</sequence>
<accession>A0ABM8GIS1</accession>
<dbReference type="EMBL" id="AP027732">
    <property type="protein sequence ID" value="BDZ48259.1"/>
    <property type="molecule type" value="Genomic_DNA"/>
</dbReference>
<protein>
    <recommendedName>
        <fullName evidence="3">Protein CR006 P-loop domain-containing protein</fullName>
    </recommendedName>
</protein>
<dbReference type="CDD" id="cd00267">
    <property type="entry name" value="ABC_ATPase"/>
    <property type="match status" value="1"/>
</dbReference>
<reference evidence="2" key="1">
    <citation type="journal article" date="2019" name="Int. J. Syst. Evol. Microbiol.">
        <title>The Global Catalogue of Microorganisms (GCM) 10K type strain sequencing project: providing services to taxonomists for standard genome sequencing and annotation.</title>
        <authorList>
            <consortium name="The Broad Institute Genomics Platform"/>
            <consortium name="The Broad Institute Genome Sequencing Center for Infectious Disease"/>
            <person name="Wu L."/>
            <person name="Ma J."/>
        </authorList>
    </citation>
    <scope>NUCLEOTIDE SEQUENCE [LARGE SCALE GENOMIC DNA]</scope>
    <source>
        <strain evidence="2">NBRC 108728</strain>
    </source>
</reference>
<evidence type="ECO:0000313" key="1">
    <source>
        <dbReference type="EMBL" id="BDZ48259.1"/>
    </source>
</evidence>
<dbReference type="Proteomes" id="UP001321486">
    <property type="component" value="Chromosome"/>
</dbReference>
<dbReference type="SUPFAM" id="SSF52540">
    <property type="entry name" value="P-loop containing nucleoside triphosphate hydrolases"/>
    <property type="match status" value="1"/>
</dbReference>
<organism evidence="1 2">
    <name type="scientific">Frondihabitans sucicola</name>
    <dbReference type="NCBI Taxonomy" id="1268041"/>
    <lineage>
        <taxon>Bacteria</taxon>
        <taxon>Bacillati</taxon>
        <taxon>Actinomycetota</taxon>
        <taxon>Actinomycetes</taxon>
        <taxon>Micrococcales</taxon>
        <taxon>Microbacteriaceae</taxon>
        <taxon>Frondihabitans</taxon>
    </lineage>
</organism>
<keyword evidence="2" id="KW-1185">Reference proteome</keyword>
<evidence type="ECO:0000313" key="2">
    <source>
        <dbReference type="Proteomes" id="UP001321486"/>
    </source>
</evidence>
<evidence type="ECO:0008006" key="3">
    <source>
        <dbReference type="Google" id="ProtNLM"/>
    </source>
</evidence>
<name>A0ABM8GIS1_9MICO</name>